<reference evidence="2 3" key="1">
    <citation type="journal article" date="2016" name="Genome Biol. Evol.">
        <title>Comparative Genomics of Campylobacter fetus from Reptiles and Mammals Reveals Divergent Evolution in Host-Associated Lineages.</title>
        <authorList>
            <person name="Gilbert M.J."/>
            <person name="Miller W.G."/>
            <person name="Yee E."/>
            <person name="Zomer A.L."/>
            <person name="van der Graaf-van Bloois L."/>
            <person name="Fitzgerald C."/>
            <person name="Forbes K.J."/>
            <person name="Meric G."/>
            <person name="Sheppard S.K."/>
            <person name="Wagenaar J.A."/>
            <person name="Duim B."/>
        </authorList>
    </citation>
    <scope>NUCLEOTIDE SEQUENCE [LARGE SCALE GENOMIC DNA]</scope>
    <source>
        <strain evidence="2 3">12S02225-3</strain>
    </source>
</reference>
<evidence type="ECO:0000313" key="3">
    <source>
        <dbReference type="Proteomes" id="UP000093100"/>
    </source>
</evidence>
<proteinExistence type="predicted"/>
<sequence>MKIIQSPRFVKEINTILSFIAQDSKTRARTFKDELLMQSKDLANMPFRFRKSITSDNDNVRDFIFKGYVIPFLIQDDTITVLGIYKENEWKS</sequence>
<keyword evidence="1" id="KW-1277">Toxin-antitoxin system</keyword>
<comment type="caution">
    <text evidence="2">The sequence shown here is derived from an EMBL/GenBank/DDBJ whole genome shotgun (WGS) entry which is preliminary data.</text>
</comment>
<protein>
    <submittedName>
        <fullName evidence="2">Plasmid stabilization protein</fullName>
    </submittedName>
</protein>
<dbReference type="RefSeq" id="WP_065841050.1">
    <property type="nucleotide sequence ID" value="NZ_JAAOXJ010000005.1"/>
</dbReference>
<name>A0AAX0HAI9_CAMFE</name>
<dbReference type="EMBL" id="LFLK01000005">
    <property type="protein sequence ID" value="OCR90558.1"/>
    <property type="molecule type" value="Genomic_DNA"/>
</dbReference>
<dbReference type="AlphaFoldDB" id="A0AAX0HAI9"/>
<dbReference type="InterPro" id="IPR007712">
    <property type="entry name" value="RelE/ParE_toxin"/>
</dbReference>
<dbReference type="Proteomes" id="UP000093100">
    <property type="component" value="Unassembled WGS sequence"/>
</dbReference>
<organism evidence="2 3">
    <name type="scientific">Campylobacter fetus subsp. testudinum</name>
    <dbReference type="NCBI Taxonomy" id="1507806"/>
    <lineage>
        <taxon>Bacteria</taxon>
        <taxon>Pseudomonadati</taxon>
        <taxon>Campylobacterota</taxon>
        <taxon>Epsilonproteobacteria</taxon>
        <taxon>Campylobacterales</taxon>
        <taxon>Campylobacteraceae</taxon>
        <taxon>Campylobacter</taxon>
    </lineage>
</organism>
<dbReference type="Gene3D" id="3.30.2310.20">
    <property type="entry name" value="RelE-like"/>
    <property type="match status" value="1"/>
</dbReference>
<dbReference type="Pfam" id="PF05016">
    <property type="entry name" value="ParE_toxin"/>
    <property type="match status" value="1"/>
</dbReference>
<evidence type="ECO:0000256" key="1">
    <source>
        <dbReference type="ARBA" id="ARBA00022649"/>
    </source>
</evidence>
<accession>A0AAX0HAI9</accession>
<dbReference type="InterPro" id="IPR035093">
    <property type="entry name" value="RelE/ParE_toxin_dom_sf"/>
</dbReference>
<evidence type="ECO:0000313" key="2">
    <source>
        <dbReference type="EMBL" id="OCR90558.1"/>
    </source>
</evidence>
<gene>
    <name evidence="2" type="ORF">CFT12S02225_05850</name>
</gene>